<feature type="region of interest" description="Disordered" evidence="1">
    <location>
        <begin position="323"/>
        <end position="343"/>
    </location>
</feature>
<feature type="compositionally biased region" description="Polar residues" evidence="1">
    <location>
        <begin position="325"/>
        <end position="343"/>
    </location>
</feature>
<dbReference type="AlphaFoldDB" id="A0AA39GKH9"/>
<feature type="compositionally biased region" description="Polar residues" evidence="1">
    <location>
        <begin position="397"/>
        <end position="411"/>
    </location>
</feature>
<dbReference type="EMBL" id="JAPDFR010000003">
    <property type="protein sequence ID" value="KAK0388706.1"/>
    <property type="molecule type" value="Genomic_DNA"/>
</dbReference>
<dbReference type="Proteomes" id="UP001175261">
    <property type="component" value="Unassembled WGS sequence"/>
</dbReference>
<reference evidence="3" key="1">
    <citation type="submission" date="2022-10" db="EMBL/GenBank/DDBJ databases">
        <title>Determination and structural analysis of whole genome sequence of Sarocladium strictum F4-1.</title>
        <authorList>
            <person name="Hu L."/>
            <person name="Jiang Y."/>
        </authorList>
    </citation>
    <scope>NUCLEOTIDE SEQUENCE</scope>
    <source>
        <strain evidence="3">F4-1</strain>
    </source>
</reference>
<evidence type="ECO:0000313" key="3">
    <source>
        <dbReference type="EMBL" id="KAK0388706.1"/>
    </source>
</evidence>
<sequence>MGGTQQPYMYAPEHRSSSRYPQTTFDPKAVTRASWEPKPQKPKQEGPLISFNRHPDAHMVLNYRSNQYTSMSSRTKSWVKGLRRFQLVLRILHFIAAAGLLVLWILFDHVDNITAWVMRVTCGVVMCHAAYAIYHLARDAAGRTPGSSSAYSVFAAVTDLTTLVIYAFGAFTIHQNSGKWATRLQDQSLMQYFMPGAYYATIGAGGLHLISFAISLWLGVVFRKISMMPPDMNPLESHLTARPKHKKSKSSVSTMSTADEKRLSTPLESHRRSGVPYEDVSRPPSVPFMHTRTQSRDSNTSARNSCVDLASLKYELAYGQPARASMTSLNSKRSSGPRNLQRGSYTEIPLHETGSPLADDHLRNSSQNRVAKFTETWAPTDSMISRTNQRNRYEALNKSTGHLRQNKSYSAVPQRFNLDDSSDSEYDDENRLGGSDPDVSSGLHPNPLRSNPSGSELSSANSSPKKANPRMQTPFRPRARDSANGPALTTLSSNARRVSASLDIADQSLEPERPWKRSTDGMLNAEDSFFSRPYGELKSATPPVMVGSNRKVSSGNDYETKHQSAIYERRNVSGKIAEEGRAPKRVSHQGYFSSNR</sequence>
<feature type="region of interest" description="Disordered" evidence="1">
    <location>
        <begin position="236"/>
        <end position="302"/>
    </location>
</feature>
<keyword evidence="2" id="KW-0472">Membrane</keyword>
<feature type="region of interest" description="Disordered" evidence="1">
    <location>
        <begin position="30"/>
        <end position="49"/>
    </location>
</feature>
<proteinExistence type="predicted"/>
<keyword evidence="2" id="KW-0812">Transmembrane</keyword>
<keyword evidence="2" id="KW-1133">Transmembrane helix</keyword>
<feature type="transmembrane region" description="Helical" evidence="2">
    <location>
        <begin position="113"/>
        <end position="137"/>
    </location>
</feature>
<evidence type="ECO:0000256" key="1">
    <source>
        <dbReference type="SAM" id="MobiDB-lite"/>
    </source>
</evidence>
<accession>A0AA39GKH9</accession>
<feature type="compositionally biased region" description="Basic and acidic residues" evidence="1">
    <location>
        <begin position="558"/>
        <end position="582"/>
    </location>
</feature>
<organism evidence="3 4">
    <name type="scientific">Sarocladium strictum</name>
    <name type="common">Black bundle disease fungus</name>
    <name type="synonym">Acremonium strictum</name>
    <dbReference type="NCBI Taxonomy" id="5046"/>
    <lineage>
        <taxon>Eukaryota</taxon>
        <taxon>Fungi</taxon>
        <taxon>Dikarya</taxon>
        <taxon>Ascomycota</taxon>
        <taxon>Pezizomycotina</taxon>
        <taxon>Sordariomycetes</taxon>
        <taxon>Hypocreomycetidae</taxon>
        <taxon>Hypocreales</taxon>
        <taxon>Sarocladiaceae</taxon>
        <taxon>Sarocladium</taxon>
    </lineage>
</organism>
<evidence type="ECO:0000313" key="4">
    <source>
        <dbReference type="Proteomes" id="UP001175261"/>
    </source>
</evidence>
<protein>
    <submittedName>
        <fullName evidence="3">Uncharacterized protein</fullName>
    </submittedName>
</protein>
<feature type="transmembrane region" description="Helical" evidence="2">
    <location>
        <begin position="197"/>
        <end position="222"/>
    </location>
</feature>
<feature type="region of interest" description="Disordered" evidence="1">
    <location>
        <begin position="1"/>
        <end position="24"/>
    </location>
</feature>
<feature type="transmembrane region" description="Helical" evidence="2">
    <location>
        <begin position="87"/>
        <end position="107"/>
    </location>
</feature>
<evidence type="ECO:0000256" key="2">
    <source>
        <dbReference type="SAM" id="Phobius"/>
    </source>
</evidence>
<feature type="compositionally biased region" description="Basic and acidic residues" evidence="1">
    <location>
        <begin position="258"/>
        <end position="271"/>
    </location>
</feature>
<feature type="transmembrane region" description="Helical" evidence="2">
    <location>
        <begin position="149"/>
        <end position="173"/>
    </location>
</feature>
<feature type="region of interest" description="Disordered" evidence="1">
    <location>
        <begin position="533"/>
        <end position="596"/>
    </location>
</feature>
<gene>
    <name evidence="3" type="ORF">NLU13_4949</name>
</gene>
<name>A0AA39GKH9_SARSR</name>
<keyword evidence="4" id="KW-1185">Reference proteome</keyword>
<feature type="region of interest" description="Disordered" evidence="1">
    <location>
        <begin position="397"/>
        <end position="494"/>
    </location>
</feature>
<feature type="compositionally biased region" description="Polar residues" evidence="1">
    <location>
        <begin position="448"/>
        <end position="465"/>
    </location>
</feature>
<comment type="caution">
    <text evidence="3">The sequence shown here is derived from an EMBL/GenBank/DDBJ whole genome shotgun (WGS) entry which is preliminary data.</text>
</comment>